<name>A0ABN8XZ43_RANTA</name>
<accession>A0ABN8XZ43</accession>
<proteinExistence type="predicted"/>
<feature type="compositionally biased region" description="Gly residues" evidence="1">
    <location>
        <begin position="8"/>
        <end position="24"/>
    </location>
</feature>
<feature type="compositionally biased region" description="Basic and acidic residues" evidence="1">
    <location>
        <begin position="26"/>
        <end position="39"/>
    </location>
</feature>
<dbReference type="Proteomes" id="UP001176941">
    <property type="component" value="Chromosome 11"/>
</dbReference>
<protein>
    <submittedName>
        <fullName evidence="2">Uncharacterized protein</fullName>
    </submittedName>
</protein>
<evidence type="ECO:0000313" key="3">
    <source>
        <dbReference type="Proteomes" id="UP001176941"/>
    </source>
</evidence>
<sequence>MGLPSSGTAGGWGCRDEPGPGGVGPCDRRTTGGERRRPWGETGVMMMDSRWITEKSKARKMPRKQKEAEKRMERRCWRD</sequence>
<evidence type="ECO:0000256" key="1">
    <source>
        <dbReference type="SAM" id="MobiDB-lite"/>
    </source>
</evidence>
<evidence type="ECO:0000313" key="2">
    <source>
        <dbReference type="EMBL" id="CAI9153965.1"/>
    </source>
</evidence>
<dbReference type="EMBL" id="OX459947">
    <property type="protein sequence ID" value="CAI9153965.1"/>
    <property type="molecule type" value="Genomic_DNA"/>
</dbReference>
<feature type="compositionally biased region" description="Basic and acidic residues" evidence="1">
    <location>
        <begin position="64"/>
        <end position="79"/>
    </location>
</feature>
<reference evidence="2" key="1">
    <citation type="submission" date="2023-04" db="EMBL/GenBank/DDBJ databases">
        <authorList>
            <consortium name="ELIXIR-Norway"/>
        </authorList>
    </citation>
    <scope>NUCLEOTIDE SEQUENCE [LARGE SCALE GENOMIC DNA]</scope>
</reference>
<organism evidence="2 3">
    <name type="scientific">Rangifer tarandus platyrhynchus</name>
    <name type="common">Svalbard reindeer</name>
    <dbReference type="NCBI Taxonomy" id="3082113"/>
    <lineage>
        <taxon>Eukaryota</taxon>
        <taxon>Metazoa</taxon>
        <taxon>Chordata</taxon>
        <taxon>Craniata</taxon>
        <taxon>Vertebrata</taxon>
        <taxon>Euteleostomi</taxon>
        <taxon>Mammalia</taxon>
        <taxon>Eutheria</taxon>
        <taxon>Laurasiatheria</taxon>
        <taxon>Artiodactyla</taxon>
        <taxon>Ruminantia</taxon>
        <taxon>Pecora</taxon>
        <taxon>Cervidae</taxon>
        <taxon>Odocoileinae</taxon>
        <taxon>Rangifer</taxon>
    </lineage>
</organism>
<feature type="region of interest" description="Disordered" evidence="1">
    <location>
        <begin position="1"/>
        <end position="79"/>
    </location>
</feature>
<keyword evidence="3" id="KW-1185">Reference proteome</keyword>
<gene>
    <name evidence="2" type="ORF">MRATA1EN1_LOCUS2927</name>
</gene>